<evidence type="ECO:0000256" key="1">
    <source>
        <dbReference type="ARBA" id="ARBA00022723"/>
    </source>
</evidence>
<gene>
    <name evidence="4" type="ORF">V9T40_014429</name>
</gene>
<dbReference type="PROSITE" id="PS51359">
    <property type="entry name" value="COX5B_2"/>
    <property type="match status" value="1"/>
</dbReference>
<dbReference type="GO" id="GO:0046872">
    <property type="term" value="F:metal ion binding"/>
    <property type="evidence" value="ECO:0007669"/>
    <property type="project" value="UniProtKB-KW"/>
</dbReference>
<name>A0AAN9T4Y4_9HEMI</name>
<sequence>MIRLDPIELATGMYKTAILDRLTGEDDPYSVKTLSRIESTKEKPNMIPSAFESRMVGCVCEEDSNTIVWMWLQKGEPKRCQCGHWFELYYQPMLEVEKSSIPV</sequence>
<keyword evidence="1 3" id="KW-0479">Metal-binding</keyword>
<protein>
    <recommendedName>
        <fullName evidence="6">Cytochrome c oxidase subunit 5B, mitochondrial</fullName>
    </recommendedName>
</protein>
<keyword evidence="2 3" id="KW-0862">Zinc</keyword>
<feature type="binding site" evidence="3">
    <location>
        <position position="80"/>
    </location>
    <ligand>
        <name>Zn(2+)</name>
        <dbReference type="ChEBI" id="CHEBI:29105"/>
    </ligand>
</feature>
<feature type="binding site" evidence="3">
    <location>
        <position position="60"/>
    </location>
    <ligand>
        <name>Zn(2+)</name>
        <dbReference type="ChEBI" id="CHEBI:29105"/>
    </ligand>
</feature>
<dbReference type="GO" id="GO:0006123">
    <property type="term" value="P:mitochondrial electron transport, cytochrome c to oxygen"/>
    <property type="evidence" value="ECO:0007669"/>
    <property type="project" value="InterPro"/>
</dbReference>
<dbReference type="GO" id="GO:0045277">
    <property type="term" value="C:respiratory chain complex IV"/>
    <property type="evidence" value="ECO:0007669"/>
    <property type="project" value="InterPro"/>
</dbReference>
<evidence type="ECO:0008006" key="6">
    <source>
        <dbReference type="Google" id="ProtNLM"/>
    </source>
</evidence>
<evidence type="ECO:0000256" key="2">
    <source>
        <dbReference type="ARBA" id="ARBA00022833"/>
    </source>
</evidence>
<feature type="binding site" evidence="3">
    <location>
        <position position="82"/>
    </location>
    <ligand>
        <name>Zn(2+)</name>
        <dbReference type="ChEBI" id="CHEBI:29105"/>
    </ligand>
</feature>
<dbReference type="EMBL" id="JBBCAQ010000038">
    <property type="protein sequence ID" value="KAK7571957.1"/>
    <property type="molecule type" value="Genomic_DNA"/>
</dbReference>
<feature type="binding site" evidence="3">
    <location>
        <position position="58"/>
    </location>
    <ligand>
        <name>Zn(2+)</name>
        <dbReference type="ChEBI" id="CHEBI:29105"/>
    </ligand>
</feature>
<dbReference type="InterPro" id="IPR002124">
    <property type="entry name" value="Cyt_c_oxidase_su5b"/>
</dbReference>
<evidence type="ECO:0000256" key="3">
    <source>
        <dbReference type="PIRSR" id="PIRSR602124-1"/>
    </source>
</evidence>
<reference evidence="4 5" key="1">
    <citation type="submission" date="2024-03" db="EMBL/GenBank/DDBJ databases">
        <title>Adaptation during the transition from Ophiocordyceps entomopathogen to insect associate is accompanied by gene loss and intensified selection.</title>
        <authorList>
            <person name="Ward C.M."/>
            <person name="Onetto C.A."/>
            <person name="Borneman A.R."/>
        </authorList>
    </citation>
    <scope>NUCLEOTIDE SEQUENCE [LARGE SCALE GENOMIC DNA]</scope>
    <source>
        <strain evidence="4">AWRI1</strain>
        <tissue evidence="4">Single Adult Female</tissue>
    </source>
</reference>
<dbReference type="FunFam" id="2.60.11.10:FF:000004">
    <property type="entry name" value="Cytochrome c oxidase subunit 5B"/>
    <property type="match status" value="1"/>
</dbReference>
<dbReference type="InterPro" id="IPR036972">
    <property type="entry name" value="Cyt_c_oxidase_su5b_sf"/>
</dbReference>
<dbReference type="CDD" id="cd00924">
    <property type="entry name" value="Cyt_c_Oxidase_Vb"/>
    <property type="match status" value="1"/>
</dbReference>
<dbReference type="AlphaFoldDB" id="A0AAN9T4Y4"/>
<dbReference type="SUPFAM" id="SSF57802">
    <property type="entry name" value="Rubredoxin-like"/>
    <property type="match status" value="1"/>
</dbReference>
<evidence type="ECO:0000313" key="4">
    <source>
        <dbReference type="EMBL" id="KAK7571957.1"/>
    </source>
</evidence>
<dbReference type="Gene3D" id="2.60.11.10">
    <property type="entry name" value="Cytochrome c oxidase, subunit Vb"/>
    <property type="match status" value="1"/>
</dbReference>
<keyword evidence="5" id="KW-1185">Reference proteome</keyword>
<accession>A0AAN9T4Y4</accession>
<dbReference type="Pfam" id="PF01215">
    <property type="entry name" value="COX5B"/>
    <property type="match status" value="1"/>
</dbReference>
<proteinExistence type="predicted"/>
<comment type="caution">
    <text evidence="4">The sequence shown here is derived from an EMBL/GenBank/DDBJ whole genome shotgun (WGS) entry which is preliminary data.</text>
</comment>
<dbReference type="Proteomes" id="UP001367676">
    <property type="component" value="Unassembled WGS sequence"/>
</dbReference>
<evidence type="ECO:0000313" key="5">
    <source>
        <dbReference type="Proteomes" id="UP001367676"/>
    </source>
</evidence>
<dbReference type="GO" id="GO:0005740">
    <property type="term" value="C:mitochondrial envelope"/>
    <property type="evidence" value="ECO:0007669"/>
    <property type="project" value="InterPro"/>
</dbReference>
<organism evidence="4 5">
    <name type="scientific">Parthenolecanium corni</name>
    <dbReference type="NCBI Taxonomy" id="536013"/>
    <lineage>
        <taxon>Eukaryota</taxon>
        <taxon>Metazoa</taxon>
        <taxon>Ecdysozoa</taxon>
        <taxon>Arthropoda</taxon>
        <taxon>Hexapoda</taxon>
        <taxon>Insecta</taxon>
        <taxon>Pterygota</taxon>
        <taxon>Neoptera</taxon>
        <taxon>Paraneoptera</taxon>
        <taxon>Hemiptera</taxon>
        <taxon>Sternorrhyncha</taxon>
        <taxon>Coccoidea</taxon>
        <taxon>Coccidae</taxon>
        <taxon>Parthenolecanium</taxon>
    </lineage>
</organism>
<dbReference type="PANTHER" id="PTHR10122">
    <property type="entry name" value="CYTOCHROME C OXIDASE SUBUNIT 5B, MITOCHONDRIAL"/>
    <property type="match status" value="1"/>
</dbReference>
<dbReference type="PANTHER" id="PTHR10122:SF0">
    <property type="entry name" value="CYTOCHROME C OXIDASE SUBUNIT 5B, ISOFORM A-RELATED"/>
    <property type="match status" value="1"/>
</dbReference>